<feature type="region of interest" description="Disordered" evidence="6">
    <location>
        <begin position="109"/>
        <end position="133"/>
    </location>
</feature>
<feature type="region of interest" description="Disordered" evidence="6">
    <location>
        <begin position="39"/>
        <end position="67"/>
    </location>
</feature>
<feature type="domain" description="Origin recognition complex subunit 2 winged-helix" evidence="8">
    <location>
        <begin position="611"/>
        <end position="667"/>
    </location>
</feature>
<evidence type="ECO:0000256" key="6">
    <source>
        <dbReference type="SAM" id="MobiDB-lite"/>
    </source>
</evidence>
<protein>
    <recommendedName>
        <fullName evidence="5">Origin recognition complex subunit 2</fullName>
    </recommendedName>
</protein>
<evidence type="ECO:0000256" key="4">
    <source>
        <dbReference type="ARBA" id="ARBA00023242"/>
    </source>
</evidence>
<comment type="function">
    <text evidence="5">Component of the origin recognition complex (ORC) that binds origins of replication. DNA-binding is ATP-dependent. ORC is required to assemble the pre-replication complex necessary to initiate DNA replication.</text>
</comment>
<dbReference type="Pfam" id="PF24882">
    <property type="entry name" value="WHD_ORC2"/>
    <property type="match status" value="1"/>
</dbReference>
<evidence type="ECO:0000313" key="10">
    <source>
        <dbReference type="Proteomes" id="UP001194696"/>
    </source>
</evidence>
<dbReference type="EMBL" id="JAAAIM010000310">
    <property type="protein sequence ID" value="KAG0290107.1"/>
    <property type="molecule type" value="Genomic_DNA"/>
</dbReference>
<keyword evidence="3 5" id="KW-0235">DNA replication</keyword>
<dbReference type="InterPro" id="IPR056773">
    <property type="entry name" value="WHD_ORC2"/>
</dbReference>
<sequence>MVRILYQGNDEIPIHIICQVSTRDAEREAALAIKLKKSTGNNSSTTIGRASASTSATAGKQRRKQGYKMASGLTVEKLDSTAAKAKDIIEDQERIAALQDVFLPTSATPTTTTSTTISNQVIPPSSSSTTLNSTTTTATMTAASATATVSGGATSKIGSMVGSGASSSLAGVKKDDEGDVEMEDPTVRHARGREVFGFQTQRKPTGLKNLIEQQKNLAISATTATATTTAGKGKATKGSKTIEEDVEEEDGLSAERSAKRRRVTKAISRMNHAGSDVSEDSDREQEDDEESDSDSEEDQRRRNDSMLDETARDATEAAGEQGQKSYFEEDEMGAERYFQDLYQKSKTSNNTLSKLPTLEHADFIQAIKRAPAKHAPEIEMLRLLYEEQFSQWFFELVSGFNLLIYGYGSKRQLLTQFATTMLTDAPLIIVNGYFPTITIKEILDKISSTALNYSGPTGTLQEQVAFIRAYFAQPERDIQKLYLLIHNIDGTGLRAEKVQSALSLLASCPHIHLIASIDHINANILWDTVKSSRFNWVWHELTTFRPYLTETSFENSIMVRQGELGARGIQFVLASLTSNGKGLFKVLAEYQIQAETNADDNGGAGGAKNYMELGMAYNALFKKCQENFLVSNAVTFRTQLTEFRDHRIVQSKKGPDGVEILYIPLSAGVLEGILDNMA</sequence>
<evidence type="ECO:0000313" key="9">
    <source>
        <dbReference type="EMBL" id="KAG0290107.1"/>
    </source>
</evidence>
<dbReference type="Proteomes" id="UP001194696">
    <property type="component" value="Unassembled WGS sequence"/>
</dbReference>
<organism evidence="9 10">
    <name type="scientific">Linnemannia gamsii</name>
    <dbReference type="NCBI Taxonomy" id="64522"/>
    <lineage>
        <taxon>Eukaryota</taxon>
        <taxon>Fungi</taxon>
        <taxon>Fungi incertae sedis</taxon>
        <taxon>Mucoromycota</taxon>
        <taxon>Mortierellomycotina</taxon>
        <taxon>Mortierellomycetes</taxon>
        <taxon>Mortierellales</taxon>
        <taxon>Mortierellaceae</taxon>
        <taxon>Linnemannia</taxon>
    </lineage>
</organism>
<gene>
    <name evidence="9" type="primary">ORC2</name>
    <name evidence="9" type="ORF">BGZ96_006425</name>
</gene>
<dbReference type="InterPro" id="IPR007220">
    <property type="entry name" value="ORC2"/>
</dbReference>
<feature type="compositionally biased region" description="Basic and acidic residues" evidence="6">
    <location>
        <begin position="298"/>
        <end position="315"/>
    </location>
</feature>
<feature type="compositionally biased region" description="Acidic residues" evidence="6">
    <location>
        <begin position="277"/>
        <end position="297"/>
    </location>
</feature>
<evidence type="ECO:0000259" key="8">
    <source>
        <dbReference type="Pfam" id="PF24882"/>
    </source>
</evidence>
<dbReference type="PANTHER" id="PTHR14052">
    <property type="entry name" value="ORIGIN RECOGNITION COMPLEX SUBUNIT 2"/>
    <property type="match status" value="1"/>
</dbReference>
<comment type="similarity">
    <text evidence="2 5">Belongs to the ORC2 family.</text>
</comment>
<feature type="domain" description="Origin recognition complex subunit 2 RecA-like" evidence="7">
    <location>
        <begin position="378"/>
        <end position="540"/>
    </location>
</feature>
<reference evidence="9 10" key="1">
    <citation type="journal article" date="2020" name="Fungal Divers.">
        <title>Resolving the Mortierellaceae phylogeny through synthesis of multi-gene phylogenetics and phylogenomics.</title>
        <authorList>
            <person name="Vandepol N."/>
            <person name="Liber J."/>
            <person name="Desiro A."/>
            <person name="Na H."/>
            <person name="Kennedy M."/>
            <person name="Barry K."/>
            <person name="Grigoriev I.V."/>
            <person name="Miller A.N."/>
            <person name="O'Donnell K."/>
            <person name="Stajich J.E."/>
            <person name="Bonito G."/>
        </authorList>
    </citation>
    <scope>NUCLEOTIDE SEQUENCE [LARGE SCALE GENOMIC DNA]</scope>
    <source>
        <strain evidence="9 10">AD045</strain>
    </source>
</reference>
<evidence type="ECO:0000256" key="3">
    <source>
        <dbReference type="ARBA" id="ARBA00022705"/>
    </source>
</evidence>
<accession>A0ABQ7K2D2</accession>
<dbReference type="PANTHER" id="PTHR14052:SF0">
    <property type="entry name" value="ORIGIN RECOGNITION COMPLEX SUBUNIT 2"/>
    <property type="match status" value="1"/>
</dbReference>
<feature type="compositionally biased region" description="Low complexity" evidence="6">
    <location>
        <begin position="226"/>
        <end position="239"/>
    </location>
</feature>
<dbReference type="InterPro" id="IPR056772">
    <property type="entry name" value="RecA-like_ORC2"/>
</dbReference>
<name>A0ABQ7K2D2_9FUNG</name>
<comment type="subcellular location">
    <subcellularLocation>
        <location evidence="1 5">Nucleus</location>
    </subcellularLocation>
</comment>
<dbReference type="Pfam" id="PF04084">
    <property type="entry name" value="RecA-like_ORC2"/>
    <property type="match status" value="1"/>
</dbReference>
<keyword evidence="10" id="KW-1185">Reference proteome</keyword>
<proteinExistence type="inferred from homology"/>
<evidence type="ECO:0000256" key="5">
    <source>
        <dbReference type="RuleBase" id="RU368084"/>
    </source>
</evidence>
<comment type="caution">
    <text evidence="9">The sequence shown here is derived from an EMBL/GenBank/DDBJ whole genome shotgun (WGS) entry which is preliminary data.</text>
</comment>
<comment type="subunit">
    <text evidence="5">Component of the origin recognition complex (ORC).</text>
</comment>
<keyword evidence="4 5" id="KW-0539">Nucleus</keyword>
<evidence type="ECO:0000259" key="7">
    <source>
        <dbReference type="Pfam" id="PF04084"/>
    </source>
</evidence>
<evidence type="ECO:0000256" key="1">
    <source>
        <dbReference type="ARBA" id="ARBA00004123"/>
    </source>
</evidence>
<feature type="compositionally biased region" description="Low complexity" evidence="6">
    <location>
        <begin position="43"/>
        <end position="58"/>
    </location>
</feature>
<feature type="region of interest" description="Disordered" evidence="6">
    <location>
        <begin position="226"/>
        <end position="326"/>
    </location>
</feature>
<evidence type="ECO:0000256" key="2">
    <source>
        <dbReference type="ARBA" id="ARBA00007421"/>
    </source>
</evidence>